<keyword evidence="1" id="KW-0812">Transmembrane</keyword>
<feature type="transmembrane region" description="Helical" evidence="1">
    <location>
        <begin position="170"/>
        <end position="193"/>
    </location>
</feature>
<reference evidence="2" key="1">
    <citation type="submission" date="2020-11" db="EMBL/GenBank/DDBJ databases">
        <authorList>
            <consortium name="DOE Joint Genome Institute"/>
            <person name="Ahrendt S."/>
            <person name="Riley R."/>
            <person name="Andreopoulos W."/>
            <person name="Labutti K."/>
            <person name="Pangilinan J."/>
            <person name="Ruiz-Duenas F.J."/>
            <person name="Barrasa J.M."/>
            <person name="Sanchez-Garcia M."/>
            <person name="Camarero S."/>
            <person name="Miyauchi S."/>
            <person name="Serrano A."/>
            <person name="Linde D."/>
            <person name="Babiker R."/>
            <person name="Drula E."/>
            <person name="Ayuso-Fernandez I."/>
            <person name="Pacheco R."/>
            <person name="Padilla G."/>
            <person name="Ferreira P."/>
            <person name="Barriuso J."/>
            <person name="Kellner H."/>
            <person name="Castanera R."/>
            <person name="Alfaro M."/>
            <person name="Ramirez L."/>
            <person name="Pisabarro A.G."/>
            <person name="Kuo A."/>
            <person name="Tritt A."/>
            <person name="Lipzen A."/>
            <person name="He G."/>
            <person name="Yan M."/>
            <person name="Ng V."/>
            <person name="Cullen D."/>
            <person name="Martin F."/>
            <person name="Rosso M.-N."/>
            <person name="Henrissat B."/>
            <person name="Hibbett D."/>
            <person name="Martinez A.T."/>
            <person name="Grigoriev I.V."/>
        </authorList>
    </citation>
    <scope>NUCLEOTIDE SEQUENCE</scope>
    <source>
        <strain evidence="2">ATCC 90797</strain>
    </source>
</reference>
<dbReference type="EMBL" id="MU154694">
    <property type="protein sequence ID" value="KAF9488842.1"/>
    <property type="molecule type" value="Genomic_DNA"/>
</dbReference>
<comment type="caution">
    <text evidence="2">The sequence shown here is derived from an EMBL/GenBank/DDBJ whole genome shotgun (WGS) entry which is preliminary data.</text>
</comment>
<organism evidence="2 3">
    <name type="scientific">Pleurotus eryngii</name>
    <name type="common">Boletus of the steppes</name>
    <dbReference type="NCBI Taxonomy" id="5323"/>
    <lineage>
        <taxon>Eukaryota</taxon>
        <taxon>Fungi</taxon>
        <taxon>Dikarya</taxon>
        <taxon>Basidiomycota</taxon>
        <taxon>Agaricomycotina</taxon>
        <taxon>Agaricomycetes</taxon>
        <taxon>Agaricomycetidae</taxon>
        <taxon>Agaricales</taxon>
        <taxon>Pleurotineae</taxon>
        <taxon>Pleurotaceae</taxon>
        <taxon>Pleurotus</taxon>
    </lineage>
</organism>
<keyword evidence="1" id="KW-0472">Membrane</keyword>
<feature type="transmembrane region" description="Helical" evidence="1">
    <location>
        <begin position="12"/>
        <end position="35"/>
    </location>
</feature>
<keyword evidence="3" id="KW-1185">Reference proteome</keyword>
<evidence type="ECO:0000313" key="3">
    <source>
        <dbReference type="Proteomes" id="UP000807025"/>
    </source>
</evidence>
<proteinExistence type="predicted"/>
<dbReference type="AlphaFoldDB" id="A0A9P6D2Q5"/>
<accession>A0A9P6D2Q5</accession>
<name>A0A9P6D2Q5_PLEER</name>
<keyword evidence="1" id="KW-1133">Transmembrane helix</keyword>
<sequence length="242" mass="26549">MPNFTPPETPDLQGLLASSIGIFLVGGFFSVWSVVPFATCTPTLADQLPRLFGVNSLQAWYYYQHYPTDTAIMKATVIHCAVSVAKNPWGYGASLPPGFSKPCMPSSSVIVFISTLYWVSATRTGWKSLFDVLQLSDWEHTSARKRFIAGIIVPLIYETTFGSDKLVNNLIFWAVKVGILTSVADLVVITLTIRSPTIILVSRPVYGASMLATHIVINFTRGGDCQVVWPLRRSGSGLEELV</sequence>
<gene>
    <name evidence="2" type="ORF">BDN71DRAFT_1435835</name>
</gene>
<protein>
    <submittedName>
        <fullName evidence="2">Uncharacterized protein</fullName>
    </submittedName>
</protein>
<evidence type="ECO:0000256" key="1">
    <source>
        <dbReference type="SAM" id="Phobius"/>
    </source>
</evidence>
<dbReference type="Proteomes" id="UP000807025">
    <property type="component" value="Unassembled WGS sequence"/>
</dbReference>
<evidence type="ECO:0000313" key="2">
    <source>
        <dbReference type="EMBL" id="KAF9488842.1"/>
    </source>
</evidence>